<dbReference type="EMBL" id="CAEKDK010000005">
    <property type="protein sequence ID" value="CAB4280011.1"/>
    <property type="molecule type" value="Genomic_DNA"/>
</dbReference>
<proteinExistence type="predicted"/>
<dbReference type="Proteomes" id="UP000507245">
    <property type="component" value="Unassembled WGS sequence"/>
</dbReference>
<feature type="compositionally biased region" description="Basic residues" evidence="1">
    <location>
        <begin position="67"/>
        <end position="80"/>
    </location>
</feature>
<accession>A0A6J5XC01</accession>
<sequence>MGLTNEISIEPVFNSPFDTIPTSAYLTHHREADEAFVRMGLKRDANQGWQKNKNELKRARPQSVRQVSRKIHEGKHRLHRNLSSPKKPKSAVESRRLSIDDFSEDGLIDIQVGVAVEIGEGRSLQRENENNESRIAGGNWPETAARTT</sequence>
<keyword evidence="5" id="KW-1185">Reference proteome</keyword>
<feature type="region of interest" description="Disordered" evidence="1">
    <location>
        <begin position="123"/>
        <end position="148"/>
    </location>
</feature>
<evidence type="ECO:0000313" key="2">
    <source>
        <dbReference type="EMBL" id="CAB4280011.1"/>
    </source>
</evidence>
<name>A0A6J5XC01_PRUAR</name>
<dbReference type="AlphaFoldDB" id="A0A6J5XC01"/>
<reference evidence="5" key="1">
    <citation type="journal article" date="2020" name="Genome Biol.">
        <title>Gamete binning: chromosome-level and haplotype-resolved genome assembly enabled by high-throughput single-cell sequencing of gamete genomes.</title>
        <authorList>
            <person name="Campoy J.A."/>
            <person name="Sun H."/>
            <person name="Goel M."/>
            <person name="Jiao W.-B."/>
            <person name="Folz-Donahue K."/>
            <person name="Wang N."/>
            <person name="Rubio M."/>
            <person name="Liu C."/>
            <person name="Kukat C."/>
            <person name="Ruiz D."/>
            <person name="Huettel B."/>
            <person name="Schneeberger K."/>
        </authorList>
    </citation>
    <scope>NUCLEOTIDE SEQUENCE [LARGE SCALE GENOMIC DNA]</scope>
    <source>
        <strain evidence="5">cv. Rojo Pasion</strain>
    </source>
</reference>
<feature type="compositionally biased region" description="Basic and acidic residues" evidence="1">
    <location>
        <begin position="123"/>
        <end position="132"/>
    </location>
</feature>
<evidence type="ECO:0000313" key="5">
    <source>
        <dbReference type="Proteomes" id="UP000507245"/>
    </source>
</evidence>
<protein>
    <submittedName>
        <fullName evidence="3">Uncharacterized protein</fullName>
    </submittedName>
</protein>
<feature type="region of interest" description="Disordered" evidence="1">
    <location>
        <begin position="48"/>
        <end position="95"/>
    </location>
</feature>
<evidence type="ECO:0000313" key="4">
    <source>
        <dbReference type="Proteomes" id="UP000507222"/>
    </source>
</evidence>
<evidence type="ECO:0000313" key="3">
    <source>
        <dbReference type="EMBL" id="CAB4310431.1"/>
    </source>
</evidence>
<organism evidence="3 5">
    <name type="scientific">Prunus armeniaca</name>
    <name type="common">Apricot</name>
    <name type="synonym">Armeniaca vulgaris</name>
    <dbReference type="NCBI Taxonomy" id="36596"/>
    <lineage>
        <taxon>Eukaryota</taxon>
        <taxon>Viridiplantae</taxon>
        <taxon>Streptophyta</taxon>
        <taxon>Embryophyta</taxon>
        <taxon>Tracheophyta</taxon>
        <taxon>Spermatophyta</taxon>
        <taxon>Magnoliopsida</taxon>
        <taxon>eudicotyledons</taxon>
        <taxon>Gunneridae</taxon>
        <taxon>Pentapetalae</taxon>
        <taxon>rosids</taxon>
        <taxon>fabids</taxon>
        <taxon>Rosales</taxon>
        <taxon>Rosaceae</taxon>
        <taxon>Amygdaloideae</taxon>
        <taxon>Amygdaleae</taxon>
        <taxon>Prunus</taxon>
    </lineage>
</organism>
<gene>
    <name evidence="2" type="ORF">CURHAP_LOCUS32720</name>
    <name evidence="3" type="ORF">ORAREDHAP_LOCUS32292</name>
</gene>
<dbReference type="EMBL" id="CAEKKB010000005">
    <property type="protein sequence ID" value="CAB4310431.1"/>
    <property type="molecule type" value="Genomic_DNA"/>
</dbReference>
<dbReference type="Proteomes" id="UP000507222">
    <property type="component" value="Unassembled WGS sequence"/>
</dbReference>
<evidence type="ECO:0000256" key="1">
    <source>
        <dbReference type="SAM" id="MobiDB-lite"/>
    </source>
</evidence>
<reference evidence="3 4" key="2">
    <citation type="submission" date="2020-05" db="EMBL/GenBank/DDBJ databases">
        <authorList>
            <person name="Campoy J."/>
            <person name="Schneeberger K."/>
            <person name="Spophaly S."/>
        </authorList>
    </citation>
    <scope>NUCLEOTIDE SEQUENCE [LARGE SCALE GENOMIC DNA]</scope>
    <source>
        <strain evidence="3">PruArmRojPasFocal</strain>
    </source>
</reference>